<sequence length="705" mass="79422">MAVLKDIRSMRDGRKMEVGEILREAGADVVRKSEGALVKTDLRGELRVRADLEEQSRAFQALQRNYASVTGMAAADRQELLSLQHRYQELDEICAQLKKDSTRLQSQLAEQQSQNVASTGEKSRWEKQLKDLEASKAQAREAAQTSELHLKEQQQLLRLERSKCGALALQLSTAQKSLEELGKGLEVLKRSLASESAAAAVLSRDKERLLAEAKEEAERRTEAQQKAGQLQLLLIQAESRQGRMEQEVQLLRDQLGRQAEEASSARQTSSQAEQGLAAWRQKAEALQSQLAEQRARHLQEVEALQGAVCSERSLVEAIRQELGNRDTAAAEKEGRQQELEEAQRQLQKERASLQERQCLAERLKQQLGAAEAALTAAGTTASEELSQERAEAARALQAQKDLMEREQKEQERLFAAQQELREREREELAGQIKGLLLDKDAVAKEIANLREGRDLLEAALGEERARSSDSFKDAQTEIAGLQSRLALATQELQQLRHQQAAEEEARQSMSSAAEERKAELLDLQRKLKTSTEEIQALQISAADAKQECDRFELALAAKEVREAELHAKIQKLQEEWDVEKEEKRLQQQEARRLDRERQQESIRCTTRVAELEGELDGARAELQKAKANVERLEMQMTEAQVHEDERQKEAARWASRATELEGSSGKVCAQLKKAEATVEMLESQLQEAHAEIGQLQMELAIKRRT</sequence>
<comment type="caution">
    <text evidence="3">The sequence shown here is derived from an EMBL/GenBank/DDBJ whole genome shotgun (WGS) entry which is preliminary data.</text>
</comment>
<reference evidence="3" key="1">
    <citation type="submission" date="2023-08" db="EMBL/GenBank/DDBJ databases">
        <authorList>
            <person name="Chen Y."/>
            <person name="Shah S."/>
            <person name="Dougan E. K."/>
            <person name="Thang M."/>
            <person name="Chan C."/>
        </authorList>
    </citation>
    <scope>NUCLEOTIDE SEQUENCE</scope>
</reference>
<evidence type="ECO:0000313" key="4">
    <source>
        <dbReference type="Proteomes" id="UP001178507"/>
    </source>
</evidence>
<dbReference type="AlphaFoldDB" id="A0AA36JQH9"/>
<evidence type="ECO:0000313" key="3">
    <source>
        <dbReference type="EMBL" id="CAJ1409872.1"/>
    </source>
</evidence>
<evidence type="ECO:0000256" key="2">
    <source>
        <dbReference type="SAM" id="MobiDB-lite"/>
    </source>
</evidence>
<evidence type="ECO:0000256" key="1">
    <source>
        <dbReference type="SAM" id="Coils"/>
    </source>
</evidence>
<organism evidence="3 4">
    <name type="scientific">Effrenium voratum</name>
    <dbReference type="NCBI Taxonomy" id="2562239"/>
    <lineage>
        <taxon>Eukaryota</taxon>
        <taxon>Sar</taxon>
        <taxon>Alveolata</taxon>
        <taxon>Dinophyceae</taxon>
        <taxon>Suessiales</taxon>
        <taxon>Symbiodiniaceae</taxon>
        <taxon>Effrenium</taxon>
    </lineage>
</organism>
<dbReference type="EMBL" id="CAUJNA010003791">
    <property type="protein sequence ID" value="CAJ1409872.1"/>
    <property type="molecule type" value="Genomic_DNA"/>
</dbReference>
<keyword evidence="1" id="KW-0175">Coiled coil</keyword>
<dbReference type="Proteomes" id="UP001178507">
    <property type="component" value="Unassembled WGS sequence"/>
</dbReference>
<feature type="coiled-coil region" evidence="1">
    <location>
        <begin position="671"/>
        <end position="705"/>
    </location>
</feature>
<protein>
    <submittedName>
        <fullName evidence="3">Uncharacterized protein</fullName>
    </submittedName>
</protein>
<proteinExistence type="predicted"/>
<keyword evidence="4" id="KW-1185">Reference proteome</keyword>
<feature type="region of interest" description="Disordered" evidence="2">
    <location>
        <begin position="496"/>
        <end position="515"/>
    </location>
</feature>
<gene>
    <name evidence="3" type="ORF">EVOR1521_LOCUS30853</name>
</gene>
<name>A0AA36JQH9_9DINO</name>
<feature type="coiled-coil region" evidence="1">
    <location>
        <begin position="199"/>
        <end position="296"/>
    </location>
</feature>
<feature type="coiled-coil region" evidence="1">
    <location>
        <begin position="325"/>
        <end position="426"/>
    </location>
</feature>
<accession>A0AA36JQH9</accession>
<feature type="coiled-coil region" evidence="1">
    <location>
        <begin position="80"/>
        <end position="149"/>
    </location>
</feature>